<gene>
    <name evidence="2" type="ORF">FPOA_13421</name>
</gene>
<name>A0A1B8A5Q4_FUSPO</name>
<comment type="caution">
    <text evidence="2">The sequence shown here is derived from an EMBL/GenBank/DDBJ whole genome shotgun (WGS) entry which is preliminary data.</text>
</comment>
<keyword evidence="3" id="KW-1185">Reference proteome</keyword>
<feature type="compositionally biased region" description="Basic and acidic residues" evidence="1">
    <location>
        <begin position="272"/>
        <end position="298"/>
    </location>
</feature>
<feature type="region of interest" description="Disordered" evidence="1">
    <location>
        <begin position="249"/>
        <end position="311"/>
    </location>
</feature>
<dbReference type="Proteomes" id="UP000091967">
    <property type="component" value="Unassembled WGS sequence"/>
</dbReference>
<accession>A0A1B8A5Q4</accession>
<dbReference type="AlphaFoldDB" id="A0A1B8A5Q4"/>
<dbReference type="EMBL" id="LYXU01000132">
    <property type="protein sequence ID" value="OBS15813.1"/>
    <property type="molecule type" value="Genomic_DNA"/>
</dbReference>
<feature type="region of interest" description="Disordered" evidence="1">
    <location>
        <begin position="188"/>
        <end position="212"/>
    </location>
</feature>
<evidence type="ECO:0000313" key="3">
    <source>
        <dbReference type="Proteomes" id="UP000091967"/>
    </source>
</evidence>
<evidence type="ECO:0000313" key="2">
    <source>
        <dbReference type="EMBL" id="OBS15813.1"/>
    </source>
</evidence>
<proteinExistence type="predicted"/>
<evidence type="ECO:0000256" key="1">
    <source>
        <dbReference type="SAM" id="MobiDB-lite"/>
    </source>
</evidence>
<protein>
    <submittedName>
        <fullName evidence="2">Uncharacterized protein</fullName>
    </submittedName>
</protein>
<sequence length="624" mass="70709">MGKYPLKKLSSEVEQFQKGLIHLTGSVDDHQYLIKTIGNWKRSLEITVWFRFTSDQLRSRIVEANHTNRLRNLFVFIYQGTEIKKDGEEQQKRNPVIRSELKKFGLIELVFLGITLTVLQIKHLTDDEIKFIHEFLRQCIETNHLEPYLRQERFVTAIKNAHVIDLVEQDFSDFQKFKKDIEAQSSELASKKRKRVSDNDPAGESLHASSVSADVADDDIDLESRGLDTTVVKPPCCFLQFIASLGSAEDEETSSSSHLPQVQEHVQQPASDESHIEEGMSQEDSRPATDLGRKRENSGNEASEGDIYATAQPLQKRAKTVSEVCAELPTAANTGGCLQEHQTPNVGPLTASPSVTQDRVLRTVFSGTFGSREIKHDQIPGLQQPLTKGHFVQACKDHNKLPTDDVLLQVEEEVLKKHLPQLKQLFKKYNVENSFAVYILHRHSEVSDGFNLVGQTQIVDGRRYYWTRMVANDTLNSSEVCGRKFIFDKQQGWLPCEFHEGSAPDLSRIDPGFFLQVTNYLVKHDLTLTFGLEYIVPELIIFDMLEIALSNCALLLVEAAFLSLDNLVTVTTSWGWPSDLPVERRIDCLKNPDGSHKEVNVDTQKSHTTFDDVIRAVTNYLTTR</sequence>
<organism evidence="2 3">
    <name type="scientific">Fusarium poae</name>
    <dbReference type="NCBI Taxonomy" id="36050"/>
    <lineage>
        <taxon>Eukaryota</taxon>
        <taxon>Fungi</taxon>
        <taxon>Dikarya</taxon>
        <taxon>Ascomycota</taxon>
        <taxon>Pezizomycotina</taxon>
        <taxon>Sordariomycetes</taxon>
        <taxon>Hypocreomycetidae</taxon>
        <taxon>Hypocreales</taxon>
        <taxon>Nectriaceae</taxon>
        <taxon>Fusarium</taxon>
    </lineage>
</organism>
<reference evidence="2 3" key="1">
    <citation type="submission" date="2016-06" db="EMBL/GenBank/DDBJ databases">
        <title>Living apart together: crosstalk between the core and supernumerary genomes in a fungal plant pathogen.</title>
        <authorList>
            <person name="Vanheule A."/>
            <person name="Audenaert K."/>
            <person name="Warris S."/>
            <person name="Van De Geest H."/>
            <person name="Schijlen E."/>
            <person name="Hofte M."/>
            <person name="De Saeger S."/>
            <person name="Haesaert G."/>
            <person name="Waalwijk C."/>
            <person name="Van Der Lee T."/>
        </authorList>
    </citation>
    <scope>NUCLEOTIDE SEQUENCE [LARGE SCALE GENOMIC DNA]</scope>
    <source>
        <strain evidence="2 3">2516</strain>
    </source>
</reference>
<feature type="compositionally biased region" description="Polar residues" evidence="1">
    <location>
        <begin position="254"/>
        <end position="271"/>
    </location>
</feature>